<feature type="compositionally biased region" description="Basic residues" evidence="1">
    <location>
        <begin position="151"/>
        <end position="174"/>
    </location>
</feature>
<evidence type="ECO:0000313" key="3">
    <source>
        <dbReference type="Proteomes" id="UP000693946"/>
    </source>
</evidence>
<dbReference type="AlphaFoldDB" id="A0AAV6STD0"/>
<gene>
    <name evidence="2" type="ORF">JOB18_021710</name>
</gene>
<dbReference type="Proteomes" id="UP000693946">
    <property type="component" value="Linkage Group LG11"/>
</dbReference>
<evidence type="ECO:0000256" key="1">
    <source>
        <dbReference type="SAM" id="MobiDB-lite"/>
    </source>
</evidence>
<feature type="compositionally biased region" description="Low complexity" evidence="1">
    <location>
        <begin position="125"/>
        <end position="135"/>
    </location>
</feature>
<feature type="region of interest" description="Disordered" evidence="1">
    <location>
        <begin position="85"/>
        <end position="181"/>
    </location>
</feature>
<feature type="compositionally biased region" description="Basic and acidic residues" evidence="1">
    <location>
        <begin position="139"/>
        <end position="150"/>
    </location>
</feature>
<dbReference type="EMBL" id="JAGKHQ010000003">
    <property type="protein sequence ID" value="KAG7520054.1"/>
    <property type="molecule type" value="Genomic_DNA"/>
</dbReference>
<keyword evidence="3" id="KW-1185">Reference proteome</keyword>
<sequence>MSNADDEFFTHKQRSLIECLLRAILLEQPENLQMFIQDYLSELTLFTSSSGTNMEDAIFEFEKMQEKSFFRNITRERLRMLEALSSAASPQVKDTDAKTKPKHVPAKKKTVAKTTETPKTKAPKPKAAGPEGTKALSKKAKDAEAKETKTPPKKPMTRPAGRKRTHPSKGKAPRPKSSGAMRKAFALQDKEPWVNVNKQPEKKKLRLSDLSKLKPHTALFSVVPRD</sequence>
<proteinExistence type="predicted"/>
<evidence type="ECO:0008006" key="4">
    <source>
        <dbReference type="Google" id="ProtNLM"/>
    </source>
</evidence>
<name>A0AAV6STD0_SOLSE</name>
<evidence type="ECO:0000313" key="2">
    <source>
        <dbReference type="EMBL" id="KAG7520054.1"/>
    </source>
</evidence>
<protein>
    <recommendedName>
        <fullName evidence="4">RIIa domain-containing protein</fullName>
    </recommendedName>
</protein>
<comment type="caution">
    <text evidence="2">The sequence shown here is derived from an EMBL/GenBank/DDBJ whole genome shotgun (WGS) entry which is preliminary data.</text>
</comment>
<reference evidence="2 3" key="1">
    <citation type="journal article" date="2021" name="Sci. Rep.">
        <title>Chromosome anchoring in Senegalese sole (Solea senegalensis) reveals sex-associated markers and genome rearrangements in flatfish.</title>
        <authorList>
            <person name="Guerrero-Cozar I."/>
            <person name="Gomez-Garrido J."/>
            <person name="Berbel C."/>
            <person name="Martinez-Blanch J.F."/>
            <person name="Alioto T."/>
            <person name="Claros M.G."/>
            <person name="Gagnaire P.A."/>
            <person name="Manchado M."/>
        </authorList>
    </citation>
    <scope>NUCLEOTIDE SEQUENCE [LARGE SCALE GENOMIC DNA]</scope>
    <source>
        <strain evidence="2">Sse05_10M</strain>
    </source>
</reference>
<organism evidence="2 3">
    <name type="scientific">Solea senegalensis</name>
    <name type="common">Senegalese sole</name>
    <dbReference type="NCBI Taxonomy" id="28829"/>
    <lineage>
        <taxon>Eukaryota</taxon>
        <taxon>Metazoa</taxon>
        <taxon>Chordata</taxon>
        <taxon>Craniata</taxon>
        <taxon>Vertebrata</taxon>
        <taxon>Euteleostomi</taxon>
        <taxon>Actinopterygii</taxon>
        <taxon>Neopterygii</taxon>
        <taxon>Teleostei</taxon>
        <taxon>Neoteleostei</taxon>
        <taxon>Acanthomorphata</taxon>
        <taxon>Carangaria</taxon>
        <taxon>Pleuronectiformes</taxon>
        <taxon>Pleuronectoidei</taxon>
        <taxon>Soleidae</taxon>
        <taxon>Solea</taxon>
    </lineage>
</organism>
<feature type="compositionally biased region" description="Basic residues" evidence="1">
    <location>
        <begin position="100"/>
        <end position="111"/>
    </location>
</feature>
<accession>A0AAV6STD0</accession>